<keyword evidence="3" id="KW-0456">Lyase</keyword>
<dbReference type="Gene3D" id="3.40.50.880">
    <property type="match status" value="1"/>
</dbReference>
<dbReference type="GO" id="GO:0019172">
    <property type="term" value="F:glyoxalase III activity"/>
    <property type="evidence" value="ECO:0007669"/>
    <property type="project" value="UniProtKB-EC"/>
</dbReference>
<dbReference type="AlphaFoldDB" id="A0A0B7KGW7"/>
<dbReference type="GO" id="GO:0019243">
    <property type="term" value="P:methylglyoxal catabolic process to D-lactate via S-lactoyl-glutathione"/>
    <property type="evidence" value="ECO:0007669"/>
    <property type="project" value="TreeGrafter"/>
</dbReference>
<evidence type="ECO:0000256" key="5">
    <source>
        <dbReference type="ARBA" id="ARBA00048082"/>
    </source>
</evidence>
<dbReference type="PANTHER" id="PTHR48094:SF11">
    <property type="entry name" value="GLUTATHIONE-INDEPENDENT GLYOXALASE HSP31-RELATED"/>
    <property type="match status" value="1"/>
</dbReference>
<evidence type="ECO:0000313" key="8">
    <source>
        <dbReference type="EMBL" id="KAF9742749.1"/>
    </source>
</evidence>
<dbReference type="EMBL" id="JADCTT010000019">
    <property type="protein sequence ID" value="KAF9742749.1"/>
    <property type="molecule type" value="Genomic_DNA"/>
</dbReference>
<feature type="domain" description="DJ-1/PfpI" evidence="6">
    <location>
        <begin position="91"/>
        <end position="215"/>
    </location>
</feature>
<sequence length="228" mass="24133">MAPKILVVLTSHSLIESINKPTGWFLPEFSHPYDVLAPKAEIVVASPKGGVAPLDPASIEFSKSDDAAQNFYKTKSEIWEKTRPIKEFLGKADEYDALFYPGGHGPVFDLATDIESIQLIIQFLDAGKPVAAVCHGPAAFANVVGKDGNHVLKGKTVTGFTNAEEDIMQLTSAMPFLLEDALIKAGATFVKADEPWGEKVVTDGLIITGQNPASAGGVGKALATALGL</sequence>
<comment type="catalytic activity">
    <reaction evidence="5">
        <text>methylglyoxal + H2O = (R)-lactate + H(+)</text>
        <dbReference type="Rhea" id="RHEA:27754"/>
        <dbReference type="ChEBI" id="CHEBI:15377"/>
        <dbReference type="ChEBI" id="CHEBI:15378"/>
        <dbReference type="ChEBI" id="CHEBI:16004"/>
        <dbReference type="ChEBI" id="CHEBI:17158"/>
        <dbReference type="EC" id="4.2.1.130"/>
    </reaction>
</comment>
<dbReference type="SUPFAM" id="SSF52317">
    <property type="entry name" value="Class I glutamine amidotransferase-like"/>
    <property type="match status" value="1"/>
</dbReference>
<protein>
    <recommendedName>
        <fullName evidence="1">D-lactate dehydratase</fullName>
        <ecNumber evidence="1">4.2.1.130</ecNumber>
    </recommendedName>
</protein>
<proteinExistence type="inferred from homology"/>
<dbReference type="PANTHER" id="PTHR48094">
    <property type="entry name" value="PROTEIN/NUCLEIC ACID DEGLYCASE DJ-1-RELATED"/>
    <property type="match status" value="1"/>
</dbReference>
<reference evidence="7" key="1">
    <citation type="submission" date="2015-01" db="EMBL/GenBank/DDBJ databases">
        <authorList>
            <person name="Durling Mikael"/>
        </authorList>
    </citation>
    <scope>NUCLEOTIDE SEQUENCE</scope>
</reference>
<dbReference type="InterPro" id="IPR002818">
    <property type="entry name" value="DJ-1/PfpI"/>
</dbReference>
<evidence type="ECO:0000256" key="2">
    <source>
        <dbReference type="ARBA" id="ARBA00023016"/>
    </source>
</evidence>
<dbReference type="InterPro" id="IPR029062">
    <property type="entry name" value="Class_I_gatase-like"/>
</dbReference>
<evidence type="ECO:0000256" key="1">
    <source>
        <dbReference type="ARBA" id="ARBA00013134"/>
    </source>
</evidence>
<keyword evidence="2" id="KW-0346">Stress response</keyword>
<dbReference type="CDD" id="cd03141">
    <property type="entry name" value="GATase1_Hsp31_like"/>
    <property type="match status" value="1"/>
</dbReference>
<organism evidence="7">
    <name type="scientific">Bionectria ochroleuca</name>
    <name type="common">Gliocladium roseum</name>
    <dbReference type="NCBI Taxonomy" id="29856"/>
    <lineage>
        <taxon>Eukaryota</taxon>
        <taxon>Fungi</taxon>
        <taxon>Dikarya</taxon>
        <taxon>Ascomycota</taxon>
        <taxon>Pezizomycotina</taxon>
        <taxon>Sordariomycetes</taxon>
        <taxon>Hypocreomycetidae</taxon>
        <taxon>Hypocreales</taxon>
        <taxon>Bionectriaceae</taxon>
        <taxon>Clonostachys</taxon>
    </lineage>
</organism>
<evidence type="ECO:0000313" key="7">
    <source>
        <dbReference type="EMBL" id="CEO53966.1"/>
    </source>
</evidence>
<evidence type="ECO:0000259" key="6">
    <source>
        <dbReference type="Pfam" id="PF01965"/>
    </source>
</evidence>
<evidence type="ECO:0000256" key="3">
    <source>
        <dbReference type="ARBA" id="ARBA00023239"/>
    </source>
</evidence>
<name>A0A0B7KGW7_BIOOC</name>
<dbReference type="InterPro" id="IPR050325">
    <property type="entry name" value="Prot/Nucl_acid_deglycase"/>
</dbReference>
<reference evidence="8" key="2">
    <citation type="submission" date="2020-10" db="EMBL/GenBank/DDBJ databases">
        <title>High-Quality Genome Resource of Clonostachys rosea strain S41 by Oxford Nanopore Long-Read Sequencing.</title>
        <authorList>
            <person name="Wang H."/>
        </authorList>
    </citation>
    <scope>NUCLEOTIDE SEQUENCE</scope>
    <source>
        <strain evidence="8">S41</strain>
    </source>
</reference>
<dbReference type="GO" id="GO:0005737">
    <property type="term" value="C:cytoplasm"/>
    <property type="evidence" value="ECO:0007669"/>
    <property type="project" value="TreeGrafter"/>
</dbReference>
<accession>A0A0B7KGW7</accession>
<dbReference type="EC" id="4.2.1.130" evidence="1"/>
<evidence type="ECO:0000256" key="4">
    <source>
        <dbReference type="ARBA" id="ARBA00038493"/>
    </source>
</evidence>
<comment type="similarity">
    <text evidence="4">Belongs to the peptidase C56 family. HSP31-like subfamily.</text>
</comment>
<gene>
    <name evidence="7" type="ORF">BN869_000010024_1</name>
    <name evidence="8" type="ORF">IM811_006931</name>
</gene>
<dbReference type="Pfam" id="PF01965">
    <property type="entry name" value="DJ-1_PfpI"/>
    <property type="match status" value="1"/>
</dbReference>
<dbReference type="Proteomes" id="UP000616885">
    <property type="component" value="Unassembled WGS sequence"/>
</dbReference>
<dbReference type="EMBL" id="CDPU01000039">
    <property type="protein sequence ID" value="CEO53966.1"/>
    <property type="molecule type" value="Genomic_DNA"/>
</dbReference>